<feature type="transmembrane region" description="Helical" evidence="1">
    <location>
        <begin position="112"/>
        <end position="130"/>
    </location>
</feature>
<evidence type="ECO:0000256" key="1">
    <source>
        <dbReference type="SAM" id="Phobius"/>
    </source>
</evidence>
<reference evidence="4" key="1">
    <citation type="submission" date="2016-10" db="EMBL/GenBank/DDBJ databases">
        <authorList>
            <person name="Varghese N."/>
            <person name="Submissions S."/>
        </authorList>
    </citation>
    <scope>NUCLEOTIDE SEQUENCE [LARGE SCALE GENOMIC DNA]</scope>
    <source>
        <strain evidence="4">DSM 10146</strain>
    </source>
</reference>
<evidence type="ECO:0000259" key="2">
    <source>
        <dbReference type="Pfam" id="PF07331"/>
    </source>
</evidence>
<name>A0A1G7FMA5_9RHOB</name>
<keyword evidence="1" id="KW-1133">Transmembrane helix</keyword>
<dbReference type="RefSeq" id="WP_089959496.1">
    <property type="nucleotide sequence ID" value="NZ_FNAV01000007.1"/>
</dbReference>
<evidence type="ECO:0000313" key="3">
    <source>
        <dbReference type="EMBL" id="SDE77087.1"/>
    </source>
</evidence>
<feature type="transmembrane region" description="Helical" evidence="1">
    <location>
        <begin position="137"/>
        <end position="161"/>
    </location>
</feature>
<dbReference type="OrthoDB" id="7859440at2"/>
<keyword evidence="1" id="KW-0472">Membrane</keyword>
<dbReference type="EMBL" id="FNAV01000007">
    <property type="protein sequence ID" value="SDE77087.1"/>
    <property type="molecule type" value="Genomic_DNA"/>
</dbReference>
<accession>A0A1G7FMA5</accession>
<proteinExistence type="predicted"/>
<gene>
    <name evidence="3" type="ORF">SAMN04488105_107174</name>
</gene>
<dbReference type="Pfam" id="PF07331">
    <property type="entry name" value="TctB"/>
    <property type="match status" value="1"/>
</dbReference>
<dbReference type="InterPro" id="IPR009936">
    <property type="entry name" value="DUF1468"/>
</dbReference>
<sequence>MKLREHAYDWLAWILIGAVPLLIFWQNATSLSDQGVASGGPMSNAAAYPSIIAWILLALSLINALRIVAGQISQRSPLDPTATTRLALIATGLFVVYLLCLGWLGYYLTTPVLLAVLFAMLGLSPLAAIAGAIAATLLVAAVFEGLLNVVLPLGIFSFTLFG</sequence>
<keyword evidence="1" id="KW-0812">Transmembrane</keyword>
<feature type="domain" description="DUF1468" evidence="2">
    <location>
        <begin position="12"/>
        <end position="152"/>
    </location>
</feature>
<evidence type="ECO:0000313" key="4">
    <source>
        <dbReference type="Proteomes" id="UP000198994"/>
    </source>
</evidence>
<dbReference type="Proteomes" id="UP000198994">
    <property type="component" value="Unassembled WGS sequence"/>
</dbReference>
<organism evidence="3 4">
    <name type="scientific">Salipiger thiooxidans</name>
    <dbReference type="NCBI Taxonomy" id="282683"/>
    <lineage>
        <taxon>Bacteria</taxon>
        <taxon>Pseudomonadati</taxon>
        <taxon>Pseudomonadota</taxon>
        <taxon>Alphaproteobacteria</taxon>
        <taxon>Rhodobacterales</taxon>
        <taxon>Roseobacteraceae</taxon>
        <taxon>Salipiger</taxon>
    </lineage>
</organism>
<feature type="transmembrane region" description="Helical" evidence="1">
    <location>
        <begin position="45"/>
        <end position="65"/>
    </location>
</feature>
<feature type="transmembrane region" description="Helical" evidence="1">
    <location>
        <begin position="7"/>
        <end position="25"/>
    </location>
</feature>
<protein>
    <submittedName>
        <fullName evidence="3">Tripartite tricarboxylate transporter TctB family protein</fullName>
    </submittedName>
</protein>
<dbReference type="STRING" id="282683.SAMN04488105_107174"/>
<keyword evidence="4" id="KW-1185">Reference proteome</keyword>
<dbReference type="AlphaFoldDB" id="A0A1G7FMA5"/>
<feature type="transmembrane region" description="Helical" evidence="1">
    <location>
        <begin position="86"/>
        <end position="106"/>
    </location>
</feature>